<keyword evidence="2" id="KW-1185">Reference proteome</keyword>
<evidence type="ECO:0000313" key="1">
    <source>
        <dbReference type="EMBL" id="WFR97099.1"/>
    </source>
</evidence>
<reference evidence="1 2" key="1">
    <citation type="journal article" date="2018" name="Sci. Rep.">
        <title>Rhizobium tumorigenes sp. nov., a novel plant tumorigenic bacterium isolated from cane gall tumors on thornless blackberry.</title>
        <authorList>
            <person name="Kuzmanovi N."/>
            <person name="Smalla K."/>
            <person name="Gronow S."/>
            <person name="PuBawska J."/>
        </authorList>
    </citation>
    <scope>NUCLEOTIDE SEQUENCE [LARGE SCALE GENOMIC DNA]</scope>
    <source>
        <strain evidence="1 2">1078</strain>
    </source>
</reference>
<gene>
    <name evidence="1" type="ORF">PR017_08340</name>
</gene>
<dbReference type="RefSeq" id="WP_111221741.1">
    <property type="nucleotide sequence ID" value="NZ_CP117255.1"/>
</dbReference>
<organism evidence="1 2">
    <name type="scientific">Rhizobium tumorigenes</name>
    <dbReference type="NCBI Taxonomy" id="2041385"/>
    <lineage>
        <taxon>Bacteria</taxon>
        <taxon>Pseudomonadati</taxon>
        <taxon>Pseudomonadota</taxon>
        <taxon>Alphaproteobacteria</taxon>
        <taxon>Hyphomicrobiales</taxon>
        <taxon>Rhizobiaceae</taxon>
        <taxon>Rhizobium/Agrobacterium group</taxon>
        <taxon>Rhizobium</taxon>
    </lineage>
</organism>
<dbReference type="EMBL" id="CP117255">
    <property type="protein sequence ID" value="WFR97099.1"/>
    <property type="molecule type" value="Genomic_DNA"/>
</dbReference>
<proteinExistence type="predicted"/>
<dbReference type="KEGG" id="rtu:PR017_08340"/>
<name>A0AAF1K9U2_9HYPH</name>
<reference evidence="2" key="2">
    <citation type="journal article" date="2023" name="MicrobiologyOpen">
        <title>Genomics of the tumorigenes clade of the family Rhizobiaceae and description of Rhizobium rhododendri sp. nov.</title>
        <authorList>
            <person name="Kuzmanovic N."/>
            <person name="diCenzo G.C."/>
            <person name="Bunk B."/>
            <person name="Sproeer C."/>
            <person name="Fruehling A."/>
            <person name="Neumann-Schaal M."/>
            <person name="Overmann J."/>
            <person name="Smalla K."/>
        </authorList>
    </citation>
    <scope>NUCLEOTIDE SEQUENCE [LARGE SCALE GENOMIC DNA]</scope>
    <source>
        <strain evidence="2">1078</strain>
    </source>
</reference>
<dbReference type="Proteomes" id="UP000249499">
    <property type="component" value="Chromosome"/>
</dbReference>
<sequence length="106" mass="11587">MKNFLTFEEPKNSLLDVPTLVWSQFRDTVENVTKGEAANVSEVWKRLAAALGQAASGSWSGGVLKVRSEWNAGRCMRLVGVYPALNGDEGLIVAYPDRAKEIDCDA</sequence>
<accession>A0AAF1K9U2</accession>
<protein>
    <submittedName>
        <fullName evidence="1">Uncharacterized protein</fullName>
    </submittedName>
</protein>
<dbReference type="AlphaFoldDB" id="A0AAF1K9U2"/>
<evidence type="ECO:0000313" key="2">
    <source>
        <dbReference type="Proteomes" id="UP000249499"/>
    </source>
</evidence>